<dbReference type="PANTHER" id="PTHR35477:SF1">
    <property type="entry name" value="OS06G0728500 PROTEIN"/>
    <property type="match status" value="1"/>
</dbReference>
<feature type="region of interest" description="Disordered" evidence="1">
    <location>
        <begin position="246"/>
        <end position="276"/>
    </location>
</feature>
<dbReference type="EMBL" id="JAUIZM010000005">
    <property type="protein sequence ID" value="KAK1384523.1"/>
    <property type="molecule type" value="Genomic_DNA"/>
</dbReference>
<evidence type="ECO:0000313" key="2">
    <source>
        <dbReference type="EMBL" id="KAK1384523.1"/>
    </source>
</evidence>
<dbReference type="AlphaFoldDB" id="A0AAD8IHF2"/>
<proteinExistence type="predicted"/>
<reference evidence="2" key="2">
    <citation type="submission" date="2023-05" db="EMBL/GenBank/DDBJ databases">
        <authorList>
            <person name="Schelkunov M.I."/>
        </authorList>
    </citation>
    <scope>NUCLEOTIDE SEQUENCE</scope>
    <source>
        <strain evidence="2">Hsosn_3</strain>
        <tissue evidence="2">Leaf</tissue>
    </source>
</reference>
<name>A0AAD8IHF2_9APIA</name>
<organism evidence="2 3">
    <name type="scientific">Heracleum sosnowskyi</name>
    <dbReference type="NCBI Taxonomy" id="360622"/>
    <lineage>
        <taxon>Eukaryota</taxon>
        <taxon>Viridiplantae</taxon>
        <taxon>Streptophyta</taxon>
        <taxon>Embryophyta</taxon>
        <taxon>Tracheophyta</taxon>
        <taxon>Spermatophyta</taxon>
        <taxon>Magnoliopsida</taxon>
        <taxon>eudicotyledons</taxon>
        <taxon>Gunneridae</taxon>
        <taxon>Pentapetalae</taxon>
        <taxon>asterids</taxon>
        <taxon>campanulids</taxon>
        <taxon>Apiales</taxon>
        <taxon>Apiaceae</taxon>
        <taxon>Apioideae</taxon>
        <taxon>apioid superclade</taxon>
        <taxon>Tordylieae</taxon>
        <taxon>Tordyliinae</taxon>
        <taxon>Heracleum</taxon>
    </lineage>
</organism>
<feature type="compositionally biased region" description="Polar residues" evidence="1">
    <location>
        <begin position="304"/>
        <end position="322"/>
    </location>
</feature>
<feature type="region of interest" description="Disordered" evidence="1">
    <location>
        <begin position="298"/>
        <end position="322"/>
    </location>
</feature>
<dbReference type="Proteomes" id="UP001237642">
    <property type="component" value="Unassembled WGS sequence"/>
</dbReference>
<sequence>MEANSCDVNNLDADVLLPPRKRLLAGLKKQNFDGSSQVPSTSVVLSEFDIQLNNLLKSHLNKSPEEIVEVSRSAAEAAAKVAKAARAAAGNKAEIAAKAMVAAKSALDLFAMMSEETSSRENYLRKNKMKRQVPIDILYNKKQRVETDEKLARDLHRAINSSPRTIKNSSTSDIKSSKHKRLVKSLSSQKLRYNNDDIMWDGHRPPVSSVNGTTAKLYAEGSAQGAYVVRIDEDISNSSKVDKYKMTNGGAVSSPPGEKMKDVLEDPSSLGRKRGRIKQKKLPLSVCNFRDQEIPKEQMKHRSLSLSEENVSKNTSSSKHLFSVGPASSSVISIERSGTWKCKEFKAPACVKQNKVMQL</sequence>
<accession>A0AAD8IHF2</accession>
<dbReference type="PANTHER" id="PTHR35477">
    <property type="entry name" value="OS06G0728500 PROTEIN"/>
    <property type="match status" value="1"/>
</dbReference>
<evidence type="ECO:0000313" key="3">
    <source>
        <dbReference type="Proteomes" id="UP001237642"/>
    </source>
</evidence>
<keyword evidence="3" id="KW-1185">Reference proteome</keyword>
<evidence type="ECO:0000256" key="1">
    <source>
        <dbReference type="SAM" id="MobiDB-lite"/>
    </source>
</evidence>
<comment type="caution">
    <text evidence="2">The sequence shown here is derived from an EMBL/GenBank/DDBJ whole genome shotgun (WGS) entry which is preliminary data.</text>
</comment>
<gene>
    <name evidence="2" type="ORF">POM88_022258</name>
</gene>
<reference evidence="2" key="1">
    <citation type="submission" date="2023-02" db="EMBL/GenBank/DDBJ databases">
        <title>Genome of toxic invasive species Heracleum sosnowskyi carries increased number of genes despite the absence of recent whole-genome duplications.</title>
        <authorList>
            <person name="Schelkunov M."/>
            <person name="Shtratnikova V."/>
            <person name="Makarenko M."/>
            <person name="Klepikova A."/>
            <person name="Omelchenko D."/>
            <person name="Novikova G."/>
            <person name="Obukhova E."/>
            <person name="Bogdanov V."/>
            <person name="Penin A."/>
            <person name="Logacheva M."/>
        </authorList>
    </citation>
    <scope>NUCLEOTIDE SEQUENCE</scope>
    <source>
        <strain evidence="2">Hsosn_3</strain>
        <tissue evidence="2">Leaf</tissue>
    </source>
</reference>
<protein>
    <submittedName>
        <fullName evidence="2">Toxin CSTX-10 like</fullName>
    </submittedName>
</protein>